<feature type="transmembrane region" description="Helical" evidence="6">
    <location>
        <begin position="486"/>
        <end position="502"/>
    </location>
</feature>
<feature type="transmembrane region" description="Helical" evidence="6">
    <location>
        <begin position="536"/>
        <end position="553"/>
    </location>
</feature>
<dbReference type="AlphaFoldDB" id="A0A1Z4VNQ4"/>
<keyword evidence="9" id="KW-1185">Reference proteome</keyword>
<name>A0A1Z4VNQ4_9GAMM</name>
<dbReference type="InterPro" id="IPR001902">
    <property type="entry name" value="SLC26A/SulP_fam"/>
</dbReference>
<dbReference type="InterPro" id="IPR002645">
    <property type="entry name" value="STAS_dom"/>
</dbReference>
<dbReference type="KEGG" id="ttc:FOKN1_0721"/>
<feature type="transmembrane region" description="Helical" evidence="6">
    <location>
        <begin position="381"/>
        <end position="399"/>
    </location>
</feature>
<keyword evidence="2 6" id="KW-0812">Transmembrane</keyword>
<evidence type="ECO:0000313" key="8">
    <source>
        <dbReference type="EMBL" id="BAZ93123.1"/>
    </source>
</evidence>
<reference evidence="8 9" key="1">
    <citation type="submission" date="2017-05" db="EMBL/GenBank/DDBJ databases">
        <title>Thiocyanate degradation by Thiohalobacter thiocyanaticus FOKN1.</title>
        <authorList>
            <person name="Oshiki M."/>
            <person name="Fukushima T."/>
            <person name="Kawano S."/>
            <person name="Nakagawa J."/>
        </authorList>
    </citation>
    <scope>NUCLEOTIDE SEQUENCE [LARGE SCALE GENOMIC DNA]</scope>
    <source>
        <strain evidence="8 9">FOKN1</strain>
    </source>
</reference>
<dbReference type="PROSITE" id="PS50801">
    <property type="entry name" value="STAS"/>
    <property type="match status" value="1"/>
</dbReference>
<proteinExistence type="predicted"/>
<dbReference type="RefSeq" id="WP_096364817.1">
    <property type="nucleotide sequence ID" value="NZ_AP018052.1"/>
</dbReference>
<comment type="subcellular location">
    <subcellularLocation>
        <location evidence="1">Membrane</location>
        <topology evidence="1">Multi-pass membrane protein</topology>
    </subcellularLocation>
</comment>
<evidence type="ECO:0000256" key="4">
    <source>
        <dbReference type="ARBA" id="ARBA00023136"/>
    </source>
</evidence>
<accession>A0A1Z4VNQ4</accession>
<feature type="transmembrane region" description="Helical" evidence="6">
    <location>
        <begin position="460"/>
        <end position="480"/>
    </location>
</feature>
<dbReference type="Gene3D" id="3.30.750.24">
    <property type="entry name" value="STAS domain"/>
    <property type="match status" value="1"/>
</dbReference>
<evidence type="ECO:0000256" key="6">
    <source>
        <dbReference type="SAM" id="Phobius"/>
    </source>
</evidence>
<feature type="transmembrane region" description="Helical" evidence="6">
    <location>
        <begin position="205"/>
        <end position="224"/>
    </location>
</feature>
<sequence length="714" mass="76299">MPAVFQTLFPFLRWFPLSRAKLRADLLAGITVALVLVPQSMAYAQLAGLPVVYGLYASFVPVIVGSLWGSCSQLHTGPVAMLSLMSAAALIPFASPGSDHFIALSVMLAMMVGVLRLFLGAFRLGAIVNLLSTPVIVGFTNAAALIIGLSQLSKVIGVPFPRTDSYLLDLWRVVTQVPQLHWATLAFALGAWLVIAGLRRVAPSLPGVLIAVVVATVASKLIGFEHRTSVSPEQIEHSSLLATVEAFDKARTRIDQLTTEIADLSRQAERLEQRGGHDAIKEAAGLRAEAAVLEHDLKRLKSDNTLRQVEMHATPLRAVRAPEGVLRFHADADLTEKAEHEPGLWRFSNVSNGTIVLSAGGAVVGDIPQGLPSFELPKMEWGLVPALLPAALVMALIGFMEATSISRAIATTTGERVDTSKELVGQGLANIAGSFFGSYTVSGSFSRSAVAARTGAKTGLFAIISALAVVLVLLSFTAYLYHLPQAVLAVIVMLAVFGLIRIQPLIQAWRIDRVGAVIGIITFAATLLMAPDIANGILLGVVLTVLHYLIRTMRPRAEIVSRKADGTLGGIEAHRLQPLSQDFVPVRFDGSLTFINVAYFEDMVLEAHSEFPRACAVLVIGSGINEIDASGEDRIHEVARRLREVGVCLCFSGLKHQVMQALEKSGLVDELGREAFFPDKETALEMLQERCAGAAERAGAGPRTGGAIHTPVAG</sequence>
<keyword evidence="3 6" id="KW-1133">Transmembrane helix</keyword>
<feature type="transmembrane region" description="Helical" evidence="6">
    <location>
        <begin position="52"/>
        <end position="71"/>
    </location>
</feature>
<keyword evidence="5" id="KW-0175">Coiled coil</keyword>
<evidence type="ECO:0000256" key="5">
    <source>
        <dbReference type="SAM" id="Coils"/>
    </source>
</evidence>
<gene>
    <name evidence="8" type="ORF">FOKN1_0721</name>
</gene>
<protein>
    <submittedName>
        <fullName evidence="8">Sulfate transporter</fullName>
    </submittedName>
</protein>
<dbReference type="Pfam" id="PF01740">
    <property type="entry name" value="STAS"/>
    <property type="match status" value="1"/>
</dbReference>
<feature type="transmembrane region" description="Helical" evidence="6">
    <location>
        <begin position="514"/>
        <end position="530"/>
    </location>
</feature>
<evidence type="ECO:0000259" key="7">
    <source>
        <dbReference type="PROSITE" id="PS50801"/>
    </source>
</evidence>
<dbReference type="OrthoDB" id="9769739at2"/>
<evidence type="ECO:0000256" key="2">
    <source>
        <dbReference type="ARBA" id="ARBA00022692"/>
    </source>
</evidence>
<feature type="transmembrane region" description="Helical" evidence="6">
    <location>
        <begin position="78"/>
        <end position="95"/>
    </location>
</feature>
<dbReference type="InterPro" id="IPR011547">
    <property type="entry name" value="SLC26A/SulP_dom"/>
</dbReference>
<evidence type="ECO:0000313" key="9">
    <source>
        <dbReference type="Proteomes" id="UP000218765"/>
    </source>
</evidence>
<evidence type="ECO:0000256" key="3">
    <source>
        <dbReference type="ARBA" id="ARBA00022989"/>
    </source>
</evidence>
<feature type="transmembrane region" description="Helical" evidence="6">
    <location>
        <begin position="126"/>
        <end position="149"/>
    </location>
</feature>
<feature type="transmembrane region" description="Helical" evidence="6">
    <location>
        <begin position="101"/>
        <end position="119"/>
    </location>
</feature>
<organism evidence="8 9">
    <name type="scientific">Thiohalobacter thiocyanaticus</name>
    <dbReference type="NCBI Taxonomy" id="585455"/>
    <lineage>
        <taxon>Bacteria</taxon>
        <taxon>Pseudomonadati</taxon>
        <taxon>Pseudomonadota</taxon>
        <taxon>Gammaproteobacteria</taxon>
        <taxon>Thiohalobacterales</taxon>
        <taxon>Thiohalobacteraceae</taxon>
        <taxon>Thiohalobacter</taxon>
    </lineage>
</organism>
<dbReference type="SUPFAM" id="SSF52091">
    <property type="entry name" value="SpoIIaa-like"/>
    <property type="match status" value="1"/>
</dbReference>
<evidence type="ECO:0000256" key="1">
    <source>
        <dbReference type="ARBA" id="ARBA00004141"/>
    </source>
</evidence>
<dbReference type="EMBL" id="AP018052">
    <property type="protein sequence ID" value="BAZ93123.1"/>
    <property type="molecule type" value="Genomic_DNA"/>
</dbReference>
<feature type="coiled-coil region" evidence="5">
    <location>
        <begin position="247"/>
        <end position="303"/>
    </location>
</feature>
<dbReference type="Pfam" id="PF00916">
    <property type="entry name" value="Sulfate_transp"/>
    <property type="match status" value="2"/>
</dbReference>
<dbReference type="GO" id="GO:0016020">
    <property type="term" value="C:membrane"/>
    <property type="evidence" value="ECO:0007669"/>
    <property type="project" value="UniProtKB-SubCell"/>
</dbReference>
<dbReference type="Proteomes" id="UP000218765">
    <property type="component" value="Chromosome"/>
</dbReference>
<feature type="domain" description="STAS" evidence="7">
    <location>
        <begin position="586"/>
        <end position="687"/>
    </location>
</feature>
<keyword evidence="4 6" id="KW-0472">Membrane</keyword>
<dbReference type="PANTHER" id="PTHR11814">
    <property type="entry name" value="SULFATE TRANSPORTER"/>
    <property type="match status" value="1"/>
</dbReference>
<dbReference type="CDD" id="cd07042">
    <property type="entry name" value="STAS_SulP_like_sulfate_transporter"/>
    <property type="match status" value="1"/>
</dbReference>
<feature type="transmembrane region" description="Helical" evidence="6">
    <location>
        <begin position="180"/>
        <end position="198"/>
    </location>
</feature>
<dbReference type="GO" id="GO:0055085">
    <property type="term" value="P:transmembrane transport"/>
    <property type="evidence" value="ECO:0007669"/>
    <property type="project" value="InterPro"/>
</dbReference>
<dbReference type="InterPro" id="IPR036513">
    <property type="entry name" value="STAS_dom_sf"/>
</dbReference>